<keyword evidence="19" id="KW-1185">Reference proteome</keyword>
<dbReference type="EC" id="2.7.1.29" evidence="1"/>
<comment type="subunit">
    <text evidence="12">Homodimer. Interacts with IFIH1 (via the CARD domains), the interaction is inhibited by viral infection.</text>
</comment>
<keyword evidence="7" id="KW-0418">Kinase</keyword>
<dbReference type="GO" id="GO:0004371">
    <property type="term" value="F:glycerone kinase activity"/>
    <property type="evidence" value="ECO:0007669"/>
    <property type="project" value="UniProtKB-EC"/>
</dbReference>
<dbReference type="Pfam" id="PF02733">
    <property type="entry name" value="Dak1"/>
    <property type="match status" value="1"/>
</dbReference>
<dbReference type="PANTHER" id="PTHR28629">
    <property type="entry name" value="TRIOKINASE/FMN CYCLASE"/>
    <property type="match status" value="1"/>
</dbReference>
<sequence length="583" mass="64125">MECKYLNSSAKHLIIRNGLVGATCLNQEIGLFDFGNVIVQKDYLECSSVRIISGGAHYSGDLVGKGMLTAAIQGDNFAAPASNTILRTLHELDFNNTMGSLVIVPCDTGNTLNFGLAIERALNSGLRLKVITVYDNYLNEKQTTSLKESLGGIILLYKIAGAMSEEKKTLSEIYNFCQKIHSNMLSIEIDLTRPERSNPNVSCTCLDDNMAARKNVSEKCSIHSIKVNLASLISVSSATEFTVEDCNFESEEKSGKLYFEENDCVVILLNNNMALSKIEAYFCIKDIVEYLTALHIVVTRVYVGSFMKVAFANLSVTLMKISSPEVLVYLDGHCTAPGWAKVNQGLGPMTTNTILTGVLKKTVRQESPTKGPTISIRATNILLFCMQFACSALISCEKQLNIIASARVNSKHSGDTGTRMKTLAELILKRMKQDKVVLKCPFAFFDNLSRVLEKSLGGNTGCIYSILFASAANVFLRYGESVDVSAHIWLRSFEGAAEALKRYGNTEYGDGTMYDPIYDFCTVSRAEYQSGTDALTAFGRGIQKAEEAVELTKKDKLYPDPGAHAVGIWMRAIYEGLKVRWPN</sequence>
<dbReference type="EC" id="2.7.1.28" evidence="2"/>
<evidence type="ECO:0000256" key="14">
    <source>
        <dbReference type="ARBA" id="ARBA00048526"/>
    </source>
</evidence>
<protein>
    <recommendedName>
        <fullName evidence="4">Triokinase/FMN cyclase</fullName>
        <ecNumber evidence="2">2.7.1.28</ecNumber>
        <ecNumber evidence="1">2.7.1.29</ecNumber>
        <ecNumber evidence="3">4.6.1.15</ecNumber>
    </recommendedName>
    <alternativeName>
        <fullName evidence="10">Bifunctional ATP-dependent dihydroxyacetone kinase/FAD-AMP lyase (cyclizing)</fullName>
    </alternativeName>
</protein>
<dbReference type="PROSITE" id="PS51481">
    <property type="entry name" value="DHAK"/>
    <property type="match status" value="1"/>
</dbReference>
<keyword evidence="8" id="KW-0067">ATP-binding</keyword>
<dbReference type="SUPFAM" id="SSF101473">
    <property type="entry name" value="DhaL-like"/>
    <property type="match status" value="1"/>
</dbReference>
<dbReference type="EC" id="4.6.1.15" evidence="3"/>
<comment type="catalytic activity">
    <reaction evidence="15">
        <text>dihydroxyacetone + ATP = dihydroxyacetone phosphate + ADP + H(+)</text>
        <dbReference type="Rhea" id="RHEA:15773"/>
        <dbReference type="ChEBI" id="CHEBI:15378"/>
        <dbReference type="ChEBI" id="CHEBI:16016"/>
        <dbReference type="ChEBI" id="CHEBI:30616"/>
        <dbReference type="ChEBI" id="CHEBI:57642"/>
        <dbReference type="ChEBI" id="CHEBI:456216"/>
        <dbReference type="EC" id="2.7.1.29"/>
    </reaction>
</comment>
<gene>
    <name evidence="18" type="ORF">PSYICH_LOCUS9806</name>
</gene>
<dbReference type="GO" id="GO:0019563">
    <property type="term" value="P:glycerol catabolic process"/>
    <property type="evidence" value="ECO:0007669"/>
    <property type="project" value="TreeGrafter"/>
</dbReference>
<dbReference type="PANTHER" id="PTHR28629:SF4">
    <property type="entry name" value="TRIOKINASE_FMN CYCLASE"/>
    <property type="match status" value="1"/>
</dbReference>
<name>A0A9P0D0G4_9CUCU</name>
<feature type="domain" description="DhaL" evidence="16">
    <location>
        <begin position="380"/>
        <end position="575"/>
    </location>
</feature>
<dbReference type="SMART" id="SM01120">
    <property type="entry name" value="Dak2"/>
    <property type="match status" value="1"/>
</dbReference>
<feature type="domain" description="DhaK" evidence="17">
    <location>
        <begin position="10"/>
        <end position="339"/>
    </location>
</feature>
<evidence type="ECO:0000313" key="19">
    <source>
        <dbReference type="Proteomes" id="UP001153636"/>
    </source>
</evidence>
<evidence type="ECO:0000256" key="2">
    <source>
        <dbReference type="ARBA" id="ARBA00012110"/>
    </source>
</evidence>
<evidence type="ECO:0000256" key="15">
    <source>
        <dbReference type="ARBA" id="ARBA00048898"/>
    </source>
</evidence>
<evidence type="ECO:0000256" key="13">
    <source>
        <dbReference type="ARBA" id="ARBA00047974"/>
    </source>
</evidence>
<dbReference type="SUPFAM" id="SSF82549">
    <property type="entry name" value="DAK1/DegV-like"/>
    <property type="match status" value="1"/>
</dbReference>
<keyword evidence="9" id="KW-0170">Cobalt</keyword>
<dbReference type="GO" id="GO:0005524">
    <property type="term" value="F:ATP binding"/>
    <property type="evidence" value="ECO:0007669"/>
    <property type="project" value="UniProtKB-KW"/>
</dbReference>
<dbReference type="InterPro" id="IPR036117">
    <property type="entry name" value="DhaL_dom_sf"/>
</dbReference>
<dbReference type="InterPro" id="IPR050861">
    <property type="entry name" value="Dihydroxyacetone_Kinase"/>
</dbReference>
<dbReference type="Proteomes" id="UP001153636">
    <property type="component" value="Chromosome 4"/>
</dbReference>
<organism evidence="18 19">
    <name type="scientific">Psylliodes chrysocephalus</name>
    <dbReference type="NCBI Taxonomy" id="3402493"/>
    <lineage>
        <taxon>Eukaryota</taxon>
        <taxon>Metazoa</taxon>
        <taxon>Ecdysozoa</taxon>
        <taxon>Arthropoda</taxon>
        <taxon>Hexapoda</taxon>
        <taxon>Insecta</taxon>
        <taxon>Pterygota</taxon>
        <taxon>Neoptera</taxon>
        <taxon>Endopterygota</taxon>
        <taxon>Coleoptera</taxon>
        <taxon>Polyphaga</taxon>
        <taxon>Cucujiformia</taxon>
        <taxon>Chrysomeloidea</taxon>
        <taxon>Chrysomelidae</taxon>
        <taxon>Galerucinae</taxon>
        <taxon>Alticini</taxon>
        <taxon>Psylliodes</taxon>
    </lineage>
</organism>
<dbReference type="EMBL" id="OV651816">
    <property type="protein sequence ID" value="CAH1109785.1"/>
    <property type="molecule type" value="Genomic_DNA"/>
</dbReference>
<evidence type="ECO:0000256" key="4">
    <source>
        <dbReference type="ARBA" id="ARBA00018932"/>
    </source>
</evidence>
<evidence type="ECO:0000256" key="10">
    <source>
        <dbReference type="ARBA" id="ARBA00032426"/>
    </source>
</evidence>
<evidence type="ECO:0000256" key="7">
    <source>
        <dbReference type="ARBA" id="ARBA00022777"/>
    </source>
</evidence>
<evidence type="ECO:0000259" key="17">
    <source>
        <dbReference type="PROSITE" id="PS51481"/>
    </source>
</evidence>
<proteinExistence type="predicted"/>
<evidence type="ECO:0000256" key="11">
    <source>
        <dbReference type="ARBA" id="ARBA00045490"/>
    </source>
</evidence>
<evidence type="ECO:0000256" key="12">
    <source>
        <dbReference type="ARBA" id="ARBA00046681"/>
    </source>
</evidence>
<comment type="function">
    <text evidence="11">Catalyzes both the phosphorylation of dihydroxyacetone and of glyceraldehyde, and the splitting of ribonucleoside diphosphate-X compounds among which FAD is the best substrate. Represses IFIH1-mediated cellular antiviral response.</text>
</comment>
<dbReference type="Gene3D" id="3.40.50.10440">
    <property type="entry name" value="Dihydroxyacetone kinase, domain 1"/>
    <property type="match status" value="1"/>
</dbReference>
<dbReference type="InterPro" id="IPR004007">
    <property type="entry name" value="DhaL_dom"/>
</dbReference>
<evidence type="ECO:0000256" key="8">
    <source>
        <dbReference type="ARBA" id="ARBA00022840"/>
    </source>
</evidence>
<keyword evidence="5" id="KW-0808">Transferase</keyword>
<evidence type="ECO:0000313" key="18">
    <source>
        <dbReference type="EMBL" id="CAH1109785.1"/>
    </source>
</evidence>
<comment type="catalytic activity">
    <reaction evidence="14">
        <text>FAD = riboflavin cyclic-4',5'-phosphate + AMP + H(+)</text>
        <dbReference type="Rhea" id="RHEA:13729"/>
        <dbReference type="ChEBI" id="CHEBI:15378"/>
        <dbReference type="ChEBI" id="CHEBI:57692"/>
        <dbReference type="ChEBI" id="CHEBI:76202"/>
        <dbReference type="ChEBI" id="CHEBI:456215"/>
        <dbReference type="EC" id="4.6.1.15"/>
    </reaction>
</comment>
<evidence type="ECO:0000259" key="16">
    <source>
        <dbReference type="PROSITE" id="PS51480"/>
    </source>
</evidence>
<dbReference type="PROSITE" id="PS51480">
    <property type="entry name" value="DHAL"/>
    <property type="match status" value="1"/>
</dbReference>
<evidence type="ECO:0000256" key="3">
    <source>
        <dbReference type="ARBA" id="ARBA00012578"/>
    </source>
</evidence>
<dbReference type="Gene3D" id="1.25.40.340">
    <property type="match status" value="1"/>
</dbReference>
<dbReference type="Gene3D" id="3.30.1180.20">
    <property type="entry name" value="Dihydroxyacetone kinase, domain 2"/>
    <property type="match status" value="1"/>
</dbReference>
<evidence type="ECO:0000256" key="6">
    <source>
        <dbReference type="ARBA" id="ARBA00022741"/>
    </source>
</evidence>
<dbReference type="GO" id="GO:0050354">
    <property type="term" value="F:triokinase activity"/>
    <property type="evidence" value="ECO:0007669"/>
    <property type="project" value="UniProtKB-EC"/>
</dbReference>
<dbReference type="Pfam" id="PF02734">
    <property type="entry name" value="Dak2"/>
    <property type="match status" value="1"/>
</dbReference>
<keyword evidence="6" id="KW-0547">Nucleotide-binding</keyword>
<evidence type="ECO:0000256" key="1">
    <source>
        <dbReference type="ARBA" id="ARBA00012107"/>
    </source>
</evidence>
<dbReference type="OrthoDB" id="5599713at2759"/>
<dbReference type="GO" id="GO:0005829">
    <property type="term" value="C:cytosol"/>
    <property type="evidence" value="ECO:0007669"/>
    <property type="project" value="TreeGrafter"/>
</dbReference>
<evidence type="ECO:0000256" key="9">
    <source>
        <dbReference type="ARBA" id="ARBA00023285"/>
    </source>
</evidence>
<reference evidence="18" key="1">
    <citation type="submission" date="2022-01" db="EMBL/GenBank/DDBJ databases">
        <authorList>
            <person name="King R."/>
        </authorList>
    </citation>
    <scope>NUCLEOTIDE SEQUENCE</scope>
</reference>
<accession>A0A9P0D0G4</accession>
<dbReference type="AlphaFoldDB" id="A0A9P0D0G4"/>
<comment type="catalytic activity">
    <reaction evidence="13">
        <text>D-glyceraldehyde + ATP = D-glyceraldehyde 3-phosphate + ADP + H(+)</text>
        <dbReference type="Rhea" id="RHEA:13941"/>
        <dbReference type="ChEBI" id="CHEBI:15378"/>
        <dbReference type="ChEBI" id="CHEBI:17378"/>
        <dbReference type="ChEBI" id="CHEBI:30616"/>
        <dbReference type="ChEBI" id="CHEBI:59776"/>
        <dbReference type="ChEBI" id="CHEBI:456216"/>
        <dbReference type="EC" id="2.7.1.28"/>
    </reaction>
</comment>
<dbReference type="GO" id="GO:0034012">
    <property type="term" value="F:FAD-AMP lyase (cyclizing) activity"/>
    <property type="evidence" value="ECO:0007669"/>
    <property type="project" value="UniProtKB-EC"/>
</dbReference>
<dbReference type="InterPro" id="IPR004006">
    <property type="entry name" value="DhaK_dom"/>
</dbReference>
<evidence type="ECO:0000256" key="5">
    <source>
        <dbReference type="ARBA" id="ARBA00022679"/>
    </source>
</evidence>